<dbReference type="InterPro" id="IPR018974">
    <property type="entry name" value="Tex-like_N"/>
</dbReference>
<sequence length="90" mass="10424">MNEEIIAIASKELEITKKQINAVLSLLEQGNTVPFIARYRKEATGGLDEDQIRNIDKYYQYQVSLLKRKEVVIKKKKKKGMLTDQLRADI</sequence>
<evidence type="ECO:0000313" key="3">
    <source>
        <dbReference type="Proteomes" id="UP001297422"/>
    </source>
</evidence>
<evidence type="ECO:0000259" key="1">
    <source>
        <dbReference type="Pfam" id="PF09371"/>
    </source>
</evidence>
<dbReference type="Gene3D" id="1.10.10.650">
    <property type="entry name" value="RuvA domain 2-like"/>
    <property type="match status" value="1"/>
</dbReference>
<proteinExistence type="predicted"/>
<gene>
    <name evidence="2" type="ORF">LIQ10_19775</name>
</gene>
<dbReference type="SUPFAM" id="SSF158832">
    <property type="entry name" value="Tex N-terminal region-like"/>
    <property type="match status" value="1"/>
</dbReference>
<dbReference type="Proteomes" id="UP001297422">
    <property type="component" value="Unassembled WGS sequence"/>
</dbReference>
<accession>A0AAJ1B166</accession>
<dbReference type="FunFam" id="1.10.10.650:FF:000001">
    <property type="entry name" value="S1 RNA-binding domain 1"/>
    <property type="match status" value="1"/>
</dbReference>
<reference evidence="2" key="1">
    <citation type="submission" date="2021-10" db="EMBL/GenBank/DDBJ databases">
        <title>Collection of gut derived symbiotic bacterial strains cultured from healthy donors.</title>
        <authorList>
            <person name="Lin H."/>
            <person name="Littmann E."/>
            <person name="Claire K."/>
            <person name="Pamer E."/>
        </authorList>
    </citation>
    <scope>NUCLEOTIDE SEQUENCE</scope>
    <source>
        <strain evidence="2">MSK.23.4</strain>
    </source>
</reference>
<dbReference type="AlphaFoldDB" id="A0AAJ1B166"/>
<feature type="domain" description="Tex-like protein N-terminal" evidence="1">
    <location>
        <begin position="4"/>
        <end position="75"/>
    </location>
</feature>
<evidence type="ECO:0000313" key="2">
    <source>
        <dbReference type="EMBL" id="MCB5495926.1"/>
    </source>
</evidence>
<dbReference type="RefSeq" id="WP_319016698.1">
    <property type="nucleotide sequence ID" value="NZ_JAJBNC010000191.1"/>
</dbReference>
<feature type="non-terminal residue" evidence="2">
    <location>
        <position position="90"/>
    </location>
</feature>
<dbReference type="InterPro" id="IPR023319">
    <property type="entry name" value="Tex-like_HTH_dom_sf"/>
</dbReference>
<protein>
    <submittedName>
        <fullName evidence="2">RNA-binding transcriptional accessory protein</fullName>
    </submittedName>
</protein>
<dbReference type="EMBL" id="JAJBNC010000191">
    <property type="protein sequence ID" value="MCB5495926.1"/>
    <property type="molecule type" value="Genomic_DNA"/>
</dbReference>
<comment type="caution">
    <text evidence="2">The sequence shown here is derived from an EMBL/GenBank/DDBJ whole genome shotgun (WGS) entry which is preliminary data.</text>
</comment>
<name>A0AAJ1B166_MEDGN</name>
<organism evidence="2 3">
    <name type="scientific">Mediterraneibacter gnavus</name>
    <name type="common">Ruminococcus gnavus</name>
    <dbReference type="NCBI Taxonomy" id="33038"/>
    <lineage>
        <taxon>Bacteria</taxon>
        <taxon>Bacillati</taxon>
        <taxon>Bacillota</taxon>
        <taxon>Clostridia</taxon>
        <taxon>Lachnospirales</taxon>
        <taxon>Lachnospiraceae</taxon>
        <taxon>Mediterraneibacter</taxon>
    </lineage>
</organism>
<dbReference type="Pfam" id="PF09371">
    <property type="entry name" value="Tex_N"/>
    <property type="match status" value="1"/>
</dbReference>